<gene>
    <name evidence="7" type="primary">SMC5</name>
    <name evidence="7" type="ORF">g.10044</name>
</gene>
<dbReference type="AlphaFoldDB" id="A0A6G1SB21"/>
<evidence type="ECO:0000259" key="6">
    <source>
        <dbReference type="Pfam" id="PF02463"/>
    </source>
</evidence>
<dbReference type="GO" id="GO:0000724">
    <property type="term" value="P:double-strand break repair via homologous recombination"/>
    <property type="evidence" value="ECO:0007669"/>
    <property type="project" value="TreeGrafter"/>
</dbReference>
<dbReference type="GO" id="GO:0003697">
    <property type="term" value="F:single-stranded DNA binding"/>
    <property type="evidence" value="ECO:0007669"/>
    <property type="project" value="TreeGrafter"/>
</dbReference>
<dbReference type="Gene3D" id="3.40.50.300">
    <property type="entry name" value="P-loop containing nucleotide triphosphate hydrolases"/>
    <property type="match status" value="2"/>
</dbReference>
<dbReference type="InterPro" id="IPR003395">
    <property type="entry name" value="RecF/RecN/SMC_N"/>
</dbReference>
<keyword evidence="3 4" id="KW-0175">Coiled coil</keyword>
<feature type="coiled-coil region" evidence="4">
    <location>
        <begin position="845"/>
        <end position="872"/>
    </location>
</feature>
<accession>A0A6G1SB21</accession>
<sequence length="1067" mass="123907">MAFNNPGAIVRMRLRNFMTYNDVSLSPGPNLNMIIGPNGTGKSAIVCSIIVGLAGDVSLTGRANNITSLVQRGCEWASTEIELFNSNGRNHVIERKITITSRAEGKIEHKSEWKMNGSVVPKRNIQQLIGELNIKVDNLCQFLPQDSVASFVKMGPSELLINTLKAAGDSQLVDDLNNLILLTTNISDKTAELESLQKTSAENEVNARRLEAEVQELQVREKLVRQRTLCSLKIHYIRYIEALEACDKAKDELKNKEDNLRQQRSCGEPVQEKIKHYKAAEIKYREEYRKKVEESKRVIELVRRNTANLENLKMKCQEEYAKFSTITDEEERRKRQLALKQQELHSHKCRLDEIKDVDYTKDIADLKAHAKQVQASLMAKAEEKDSIRQELRQLIIQINHERGKRAELVSVKEKRLNFVVGKKRDYQRVFDWLAINKDSFQKPILLPMFCDLDIKKVEFADVVEYTINEQDLYAFVCQTDEDLKKFTQHAHDVLNARVNVILQPDKSVEDFENEISNRGQNPYHGMDFAGFLKDMVEAPEPIMRYLYGQYNFHRVPVFNNLKEAEMKQMMDTCPRFFSKKTHYSIQKSRYDQERTVFNEKIREAALLKHSGFNKKKLEELDEKIESLNRTKIELEEKIKTIDQECHGMQQKFAELNRRCSELNNKQNEKERIQRTIEMCSKKIEELEAEKVDVESEQAKLRDSIKAINHKSLENLGRLRELFESYAIMRKTHLLNAMLAVLARKNYRLIESNYEKAMEEAKRLEGEIKEDQKRIDDLRSRVSRFKQEADEKIPGFKNGKLDSATKQKFAGIEHETVESLERYQEELKARIQGMQGVVGNQLLSEFHRQTQELKDKRKQMAELEEAISSMTGEQAVIKERFLSKLDDVITVIDEHYQEFMSKLNYGGKVELYWDTAHPDDFSSYGINIMVKYRDDEQLIPLSSTRQSGGERSVATMIYMLALQTKTTVPFRVVDEINQGMDKDNERKVFELLVRTAEESSSQYFLVSPKLLSGLNYGDQMQIHVVFNGPQLHYSFDGFNKENRDEAYASESEDEEDRQVVAPIRRSRR</sequence>
<comment type="similarity">
    <text evidence="1">Belongs to the SMC family. SMC5 subfamily.</text>
</comment>
<dbReference type="EMBL" id="GGYP01002827">
    <property type="protein sequence ID" value="MDE47598.1"/>
    <property type="molecule type" value="Transcribed_RNA"/>
</dbReference>
<feature type="domain" description="RecF/RecN/SMC N-terminal" evidence="6">
    <location>
        <begin position="9"/>
        <end position="1006"/>
    </location>
</feature>
<evidence type="ECO:0000256" key="2">
    <source>
        <dbReference type="ARBA" id="ARBA00018687"/>
    </source>
</evidence>
<dbReference type="SUPFAM" id="SSF52540">
    <property type="entry name" value="P-loop containing nucleoside triphosphate hydrolases"/>
    <property type="match status" value="1"/>
</dbReference>
<dbReference type="PANTHER" id="PTHR45916:SF1">
    <property type="entry name" value="STRUCTURAL MAINTENANCE OF CHROMOSOMES PROTEIN 5"/>
    <property type="match status" value="1"/>
</dbReference>
<feature type="coiled-coil region" evidence="4">
    <location>
        <begin position="193"/>
        <end position="319"/>
    </location>
</feature>
<name>A0A6G1SB21_9ACAR</name>
<evidence type="ECO:0000313" key="7">
    <source>
        <dbReference type="EMBL" id="MDE47598.1"/>
    </source>
</evidence>
<feature type="region of interest" description="Disordered" evidence="5">
    <location>
        <begin position="1043"/>
        <end position="1067"/>
    </location>
</feature>
<dbReference type="GO" id="GO:0030915">
    <property type="term" value="C:Smc5-Smc6 complex"/>
    <property type="evidence" value="ECO:0007669"/>
    <property type="project" value="TreeGrafter"/>
</dbReference>
<protein>
    <recommendedName>
        <fullName evidence="2">Structural maintenance of chromosomes protein 5</fullName>
    </recommendedName>
</protein>
<evidence type="ECO:0000256" key="5">
    <source>
        <dbReference type="SAM" id="MobiDB-lite"/>
    </source>
</evidence>
<dbReference type="Pfam" id="PF02463">
    <property type="entry name" value="SMC_N"/>
    <property type="match status" value="1"/>
</dbReference>
<organism evidence="7">
    <name type="scientific">Aceria tosichella</name>
    <name type="common">wheat curl mite</name>
    <dbReference type="NCBI Taxonomy" id="561515"/>
    <lineage>
        <taxon>Eukaryota</taxon>
        <taxon>Metazoa</taxon>
        <taxon>Ecdysozoa</taxon>
        <taxon>Arthropoda</taxon>
        <taxon>Chelicerata</taxon>
        <taxon>Arachnida</taxon>
        <taxon>Acari</taxon>
        <taxon>Acariformes</taxon>
        <taxon>Trombidiformes</taxon>
        <taxon>Prostigmata</taxon>
        <taxon>Eupodina</taxon>
        <taxon>Eriophyoidea</taxon>
        <taxon>Eriophyidae</taxon>
        <taxon>Eriophyinae</taxon>
        <taxon>Aceriini</taxon>
        <taxon>Aceria</taxon>
    </lineage>
</organism>
<feature type="coiled-coil region" evidence="4">
    <location>
        <begin position="617"/>
        <end position="703"/>
    </location>
</feature>
<dbReference type="PANTHER" id="PTHR45916">
    <property type="entry name" value="STRUCTURAL MAINTENANCE OF CHROMOSOMES PROTEIN 5"/>
    <property type="match status" value="1"/>
</dbReference>
<evidence type="ECO:0000256" key="1">
    <source>
        <dbReference type="ARBA" id="ARBA00010171"/>
    </source>
</evidence>
<proteinExistence type="inferred from homology"/>
<dbReference type="GO" id="GO:0005634">
    <property type="term" value="C:nucleus"/>
    <property type="evidence" value="ECO:0007669"/>
    <property type="project" value="TreeGrafter"/>
</dbReference>
<dbReference type="InterPro" id="IPR027417">
    <property type="entry name" value="P-loop_NTPase"/>
</dbReference>
<feature type="coiled-coil region" evidence="4">
    <location>
        <begin position="746"/>
        <end position="787"/>
    </location>
</feature>
<evidence type="ECO:0000256" key="4">
    <source>
        <dbReference type="SAM" id="Coils"/>
    </source>
</evidence>
<reference evidence="7" key="1">
    <citation type="submission" date="2018-10" db="EMBL/GenBank/DDBJ databases">
        <title>Transcriptome assembly of Aceria tosichella (Wheat curl mite) Type 2.</title>
        <authorList>
            <person name="Scully E.D."/>
            <person name="Geib S.M."/>
            <person name="Palmer N.A."/>
            <person name="Gupta A.K."/>
            <person name="Sarath G."/>
            <person name="Tatineni S."/>
        </authorList>
    </citation>
    <scope>NUCLEOTIDE SEQUENCE</scope>
    <source>
        <strain evidence="7">LincolnNE</strain>
    </source>
</reference>
<evidence type="ECO:0000256" key="3">
    <source>
        <dbReference type="ARBA" id="ARBA00023054"/>
    </source>
</evidence>